<sequence length="786" mass="83805">MKLKLLLLLAAITVFCQLSYSQGQGSGWVASIGPSPSDPTTKTIISEGPTSINFGQTYNFKARSSIFPQGLVDLSSEYEITECVILWNWYLVKGTIDNPLPAGYQNVASNLLPGHGSSINITIPATTGTYTVVVQAISFSSATPQCSYKCDGKASTYSGYRVTYNEPVNYVCKNNLGRPASGSNSVNGTQSYYSLSPNVQVKVCNIPGSYEGSTSTGWCRRFIWWMSVDGGAPIEVIYGNKLCNGTNTTDSDFDLNVPLLTAVPGTHTYGFTRNYQLIKPNGDVSSNNWSNWTYVTLSTGHMLDYFNFSYTTSTPSCGQTITMSLPTVANANYSWSVQDGSASPATGPSTQVTFNSQGAKNVNVTVTSTDGSFPPKTFTKVMNVQNRIADFTLPALSGNAAATTISVPAQNNVTYTWSVPGAVFNGVPTNVCNIKNFTSAKTGTYSLTITPAAGTCGTAITKTGTINIAHPALQFSGTTYAQVPNSPAFNLGTGNFTMEAWINASNAQVSFPQIMSLRTSGSDGFLFGLFSSGKPFIQMGGSTGNWECGNCADLRDNKCHHIAITRNADVMSFYQDGVLMSSYTVGYATRNIQSTGPLNIGVDAASPGNTYFKGMLHDVRIWNVARSSSEIAANYSSLLAGNEPGLIGNWKMNEGQGQSLLNSAAGSSSATLGTTSATEAADPAWVSYTCNNNNYRTGDNMSMADNAPDDGLGIQEYGETAFTIYPNPVTSGLVYFGKTASEFTLINSEGVVVRKGTNTDKMDVSNLLQGLYILKLDNTAEKIVIQ</sequence>
<dbReference type="GO" id="GO:0005975">
    <property type="term" value="P:carbohydrate metabolic process"/>
    <property type="evidence" value="ECO:0007669"/>
    <property type="project" value="UniProtKB-ARBA"/>
</dbReference>
<reference evidence="3 4" key="1">
    <citation type="journal article" date="2007" name="Appl. Environ. Microbiol.">
        <title>Genome sequence of the cellulolytic gliding bacterium Cytophaga hutchinsonii.</title>
        <authorList>
            <person name="Xie G."/>
            <person name="Bruce D.C."/>
            <person name="Challacombe J.F."/>
            <person name="Chertkov O."/>
            <person name="Detter J.C."/>
            <person name="Gilna P."/>
            <person name="Han C.S."/>
            <person name="Lucas S."/>
            <person name="Misra M."/>
            <person name="Myers G.L."/>
            <person name="Richardson P."/>
            <person name="Tapia R."/>
            <person name="Thayer N."/>
            <person name="Thompson L.S."/>
            <person name="Brettin T.S."/>
            <person name="Henrissat B."/>
            <person name="Wilson D.B."/>
            <person name="McBride M.J."/>
        </authorList>
    </citation>
    <scope>NUCLEOTIDE SEQUENCE [LARGE SCALE GENOMIC DNA]</scope>
    <source>
        <strain evidence="4">ATCC 33406 / DSM 1761 / CIP 103989 / NBRC 15051 / NCIMB 9469 / D465</strain>
    </source>
</reference>
<proteinExistence type="predicted"/>
<dbReference type="Pfam" id="PF18962">
    <property type="entry name" value="Por_Secre_tail"/>
    <property type="match status" value="1"/>
</dbReference>
<dbReference type="Pfam" id="PF13385">
    <property type="entry name" value="Laminin_G_3"/>
    <property type="match status" value="1"/>
</dbReference>
<dbReference type="SUPFAM" id="SSF49899">
    <property type="entry name" value="Concanavalin A-like lectins/glucanases"/>
    <property type="match status" value="1"/>
</dbReference>
<dbReference type="GO" id="GO:0004553">
    <property type="term" value="F:hydrolase activity, hydrolyzing O-glycosyl compounds"/>
    <property type="evidence" value="ECO:0007669"/>
    <property type="project" value="UniProtKB-ARBA"/>
</dbReference>
<dbReference type="AlphaFoldDB" id="A0A6N4SR26"/>
<organism evidence="3 4">
    <name type="scientific">Cytophaga hutchinsonii (strain ATCC 33406 / DSM 1761 / CIP 103989 / NBRC 15051 / NCIMB 9469 / D465)</name>
    <dbReference type="NCBI Taxonomy" id="269798"/>
    <lineage>
        <taxon>Bacteria</taxon>
        <taxon>Pseudomonadati</taxon>
        <taxon>Bacteroidota</taxon>
        <taxon>Cytophagia</taxon>
        <taxon>Cytophagales</taxon>
        <taxon>Cytophagaceae</taxon>
        <taxon>Cytophaga</taxon>
    </lineage>
</organism>
<dbReference type="InterPro" id="IPR035986">
    <property type="entry name" value="PKD_dom_sf"/>
</dbReference>
<dbReference type="Gene3D" id="2.60.40.10">
    <property type="entry name" value="Immunoglobulins"/>
    <property type="match status" value="2"/>
</dbReference>
<dbReference type="SUPFAM" id="SSF49299">
    <property type="entry name" value="PKD domain"/>
    <property type="match status" value="1"/>
</dbReference>
<dbReference type="Gene3D" id="2.60.120.200">
    <property type="match status" value="1"/>
</dbReference>
<dbReference type="InterPro" id="IPR013320">
    <property type="entry name" value="ConA-like_dom_sf"/>
</dbReference>
<feature type="chain" id="PRO_5026851080" evidence="1">
    <location>
        <begin position="22"/>
        <end position="786"/>
    </location>
</feature>
<feature type="signal peptide" evidence="1">
    <location>
        <begin position="1"/>
        <end position="21"/>
    </location>
</feature>
<dbReference type="InterPro" id="IPR026444">
    <property type="entry name" value="Secre_tail"/>
</dbReference>
<dbReference type="Proteomes" id="UP000001822">
    <property type="component" value="Chromosome"/>
</dbReference>
<dbReference type="Pfam" id="PF00801">
    <property type="entry name" value="PKD"/>
    <property type="match status" value="1"/>
</dbReference>
<keyword evidence="1" id="KW-0732">Signal</keyword>
<dbReference type="EMBL" id="CP000383">
    <property type="protein sequence ID" value="ABG58732.1"/>
    <property type="molecule type" value="Genomic_DNA"/>
</dbReference>
<dbReference type="KEGG" id="chu:CHU_1461"/>
<protein>
    <submittedName>
        <fullName evidence="3">CHU large protein uncharacterized</fullName>
    </submittedName>
</protein>
<dbReference type="InterPro" id="IPR000601">
    <property type="entry name" value="PKD_dom"/>
</dbReference>
<keyword evidence="4" id="KW-1185">Reference proteome</keyword>
<name>A0A6N4SR26_CYTH3</name>
<dbReference type="NCBIfam" id="TIGR04183">
    <property type="entry name" value="Por_Secre_tail"/>
    <property type="match status" value="1"/>
</dbReference>
<evidence type="ECO:0000313" key="3">
    <source>
        <dbReference type="EMBL" id="ABG58732.1"/>
    </source>
</evidence>
<gene>
    <name evidence="3" type="ordered locus">CHU_1461</name>
</gene>
<dbReference type="RefSeq" id="WP_011584847.1">
    <property type="nucleotide sequence ID" value="NC_008255.1"/>
</dbReference>
<feature type="domain" description="PKD" evidence="2">
    <location>
        <begin position="333"/>
        <end position="372"/>
    </location>
</feature>
<dbReference type="PROSITE" id="PS50093">
    <property type="entry name" value="PKD"/>
    <property type="match status" value="1"/>
</dbReference>
<accession>A0A6N4SR26</accession>
<evidence type="ECO:0000313" key="4">
    <source>
        <dbReference type="Proteomes" id="UP000001822"/>
    </source>
</evidence>
<dbReference type="CDD" id="cd00146">
    <property type="entry name" value="PKD"/>
    <property type="match status" value="1"/>
</dbReference>
<evidence type="ECO:0000259" key="2">
    <source>
        <dbReference type="PROSITE" id="PS50093"/>
    </source>
</evidence>
<dbReference type="InterPro" id="IPR013783">
    <property type="entry name" value="Ig-like_fold"/>
</dbReference>
<dbReference type="OrthoDB" id="9794261at2"/>
<evidence type="ECO:0000256" key="1">
    <source>
        <dbReference type="SAM" id="SignalP"/>
    </source>
</evidence>